<keyword evidence="3" id="KW-1185">Reference proteome</keyword>
<name>T1JNT6_STRMM</name>
<protein>
    <recommendedName>
        <fullName evidence="1">Chitin-binding type-2 domain-containing protein</fullName>
    </recommendedName>
</protein>
<dbReference type="PROSITE" id="PS50940">
    <property type="entry name" value="CHIT_BIND_II"/>
    <property type="match status" value="1"/>
</dbReference>
<dbReference type="HOGENOM" id="CLU_2419435_0_0_1"/>
<dbReference type="InterPro" id="IPR002557">
    <property type="entry name" value="Chitin-bd_dom"/>
</dbReference>
<dbReference type="Pfam" id="PF01607">
    <property type="entry name" value="CBM_14"/>
    <property type="match status" value="1"/>
</dbReference>
<reference evidence="2" key="2">
    <citation type="submission" date="2015-02" db="UniProtKB">
        <authorList>
            <consortium name="EnsemblMetazoa"/>
        </authorList>
    </citation>
    <scope>IDENTIFICATION</scope>
</reference>
<dbReference type="EMBL" id="JH431814">
    <property type="status" value="NOT_ANNOTATED_CDS"/>
    <property type="molecule type" value="Genomic_DNA"/>
</dbReference>
<proteinExistence type="predicted"/>
<evidence type="ECO:0000313" key="3">
    <source>
        <dbReference type="Proteomes" id="UP000014500"/>
    </source>
</evidence>
<dbReference type="GO" id="GO:0005576">
    <property type="term" value="C:extracellular region"/>
    <property type="evidence" value="ECO:0007669"/>
    <property type="project" value="InterPro"/>
</dbReference>
<dbReference type="AlphaFoldDB" id="T1JNT6"/>
<feature type="domain" description="Chitin-binding type-2" evidence="1">
    <location>
        <begin position="5"/>
        <end position="60"/>
    </location>
</feature>
<dbReference type="SMART" id="SM00494">
    <property type="entry name" value="ChtBD2"/>
    <property type="match status" value="1"/>
</dbReference>
<dbReference type="GO" id="GO:0008061">
    <property type="term" value="F:chitin binding"/>
    <property type="evidence" value="ECO:0007669"/>
    <property type="project" value="InterPro"/>
</dbReference>
<dbReference type="EnsemblMetazoa" id="SMAR015515-RA">
    <property type="protein sequence ID" value="SMAR015515-PA"/>
    <property type="gene ID" value="SMAR015515"/>
</dbReference>
<dbReference type="InterPro" id="IPR036508">
    <property type="entry name" value="Chitin-bd_dom_sf"/>
</dbReference>
<dbReference type="Gene3D" id="2.170.140.10">
    <property type="entry name" value="Chitin binding domain"/>
    <property type="match status" value="1"/>
</dbReference>
<accession>T1JNT6</accession>
<dbReference type="Proteomes" id="UP000014500">
    <property type="component" value="Unassembled WGS sequence"/>
</dbReference>
<dbReference type="PhylomeDB" id="T1JNT6"/>
<reference evidence="3" key="1">
    <citation type="submission" date="2011-05" db="EMBL/GenBank/DDBJ databases">
        <authorList>
            <person name="Richards S.R."/>
            <person name="Qu J."/>
            <person name="Jiang H."/>
            <person name="Jhangiani S.N."/>
            <person name="Agravi P."/>
            <person name="Goodspeed R."/>
            <person name="Gross S."/>
            <person name="Mandapat C."/>
            <person name="Jackson L."/>
            <person name="Mathew T."/>
            <person name="Pu L."/>
            <person name="Thornton R."/>
            <person name="Saada N."/>
            <person name="Wilczek-Boney K.B."/>
            <person name="Lee S."/>
            <person name="Kovar C."/>
            <person name="Wu Y."/>
            <person name="Scherer S.E."/>
            <person name="Worley K.C."/>
            <person name="Muzny D.M."/>
            <person name="Gibbs R."/>
        </authorList>
    </citation>
    <scope>NUCLEOTIDE SEQUENCE</scope>
    <source>
        <strain evidence="3">Brora</strain>
    </source>
</reference>
<evidence type="ECO:0000313" key="2">
    <source>
        <dbReference type="EnsemblMetazoa" id="SMAR015515-PA"/>
    </source>
</evidence>
<evidence type="ECO:0000259" key="1">
    <source>
        <dbReference type="PROSITE" id="PS50940"/>
    </source>
</evidence>
<dbReference type="SUPFAM" id="SSF57625">
    <property type="entry name" value="Invertebrate chitin-binding proteins"/>
    <property type="match status" value="1"/>
</dbReference>
<organism evidence="2 3">
    <name type="scientific">Strigamia maritima</name>
    <name type="common">European centipede</name>
    <name type="synonym">Geophilus maritimus</name>
    <dbReference type="NCBI Taxonomy" id="126957"/>
    <lineage>
        <taxon>Eukaryota</taxon>
        <taxon>Metazoa</taxon>
        <taxon>Ecdysozoa</taxon>
        <taxon>Arthropoda</taxon>
        <taxon>Myriapoda</taxon>
        <taxon>Chilopoda</taxon>
        <taxon>Pleurostigmophora</taxon>
        <taxon>Geophilomorpha</taxon>
        <taxon>Linotaeniidae</taxon>
        <taxon>Strigamia</taxon>
    </lineage>
</organism>
<sequence length="92" mass="10369">VNGRDKYCADEVGYFSNPLNCNEYFYCENWKATVKNCPHGFHFNPHHAVCDDPLTADCPKVCKQPDGHFPNPDDCTQGGMLKVKEMQGGMIK</sequence>